<comment type="caution">
    <text evidence="1">The sequence shown here is derived from an EMBL/GenBank/DDBJ whole genome shotgun (WGS) entry which is preliminary data.</text>
</comment>
<organism evidence="1 2">
    <name type="scientific">Inquilinus limosus</name>
    <dbReference type="NCBI Taxonomy" id="171674"/>
    <lineage>
        <taxon>Bacteria</taxon>
        <taxon>Pseudomonadati</taxon>
        <taxon>Pseudomonadota</taxon>
        <taxon>Alphaproteobacteria</taxon>
        <taxon>Rhodospirillales</taxon>
        <taxon>Rhodospirillaceae</taxon>
        <taxon>Inquilinus</taxon>
    </lineage>
</organism>
<dbReference type="PROSITE" id="PS51257">
    <property type="entry name" value="PROKAR_LIPOPROTEIN"/>
    <property type="match status" value="1"/>
</dbReference>
<gene>
    <name evidence="1" type="ORF">JF625_17255</name>
</gene>
<proteinExistence type="predicted"/>
<reference evidence="1" key="1">
    <citation type="submission" date="2020-06" db="EMBL/GenBank/DDBJ databases">
        <title>Stable isotope informed genome-resolved metagenomics uncovers potential trophic interactions in rhizosphere soil.</title>
        <authorList>
            <person name="Starr E.P."/>
            <person name="Shi S."/>
            <person name="Blazewicz S.J."/>
            <person name="Koch B.J."/>
            <person name="Probst A.J."/>
            <person name="Hungate B.A."/>
            <person name="Pett-Ridge J."/>
            <person name="Firestone M.K."/>
            <person name="Banfield J.F."/>
        </authorList>
    </citation>
    <scope>NUCLEOTIDE SEQUENCE</scope>
    <source>
        <strain evidence="1">YM_69_17</strain>
    </source>
</reference>
<evidence type="ECO:0000313" key="1">
    <source>
        <dbReference type="EMBL" id="MBW8726879.1"/>
    </source>
</evidence>
<name>A0A952KLP9_9PROT</name>
<dbReference type="EMBL" id="JAEKLZ010000240">
    <property type="protein sequence ID" value="MBW8726879.1"/>
    <property type="molecule type" value="Genomic_DNA"/>
</dbReference>
<accession>A0A952KLP9</accession>
<dbReference type="AlphaFoldDB" id="A0A952KLP9"/>
<dbReference type="Proteomes" id="UP000700706">
    <property type="component" value="Unassembled WGS sequence"/>
</dbReference>
<evidence type="ECO:0000313" key="2">
    <source>
        <dbReference type="Proteomes" id="UP000700706"/>
    </source>
</evidence>
<sequence length="376" mass="39855">MDAGVGRILILLLMLLGCAGPTPKLPTPDGIAPIATGEPTPPSGDPLLRNRISKGLAYGGRLWLTGGSGALVSFGLSDGSRQMHFADQVVDLAASDRGLWVLRSTALRPSADYPGAAGGTYVVSSWTGSSFRDSPPFNLPEMPLAVIANGPAPLVLSPHTLLSQISDRGNWRQRPLHGELRGSFLAPPVVLGMGDLVYIGHNRGEWGGGLQVLNLATDIVSEVDQRDGRGLCDGPLNGDCDPVTGLVPATDEPGCIVASVGLIHMDAHGRILKICSRKVSTLFEKIHTEEWNGRSIETSEPFYGLTAAKPRGFWAVAPGTLYRFEGKTPTSLSLPNPTQLGGLWINRDQPGLLILYTEVNRAVSLSGVTPLLIPLE</sequence>
<protein>
    <submittedName>
        <fullName evidence="1">Uncharacterized protein</fullName>
    </submittedName>
</protein>